<evidence type="ECO:0000256" key="5">
    <source>
        <dbReference type="ARBA" id="ARBA00022602"/>
    </source>
</evidence>
<comment type="cofactor">
    <cofactor evidence="1">
        <name>Mg(2+)</name>
        <dbReference type="ChEBI" id="CHEBI:18420"/>
    </cofactor>
</comment>
<evidence type="ECO:0000256" key="3">
    <source>
        <dbReference type="ARBA" id="ARBA00012700"/>
    </source>
</evidence>
<evidence type="ECO:0000313" key="14">
    <source>
        <dbReference type="EMBL" id="CUS24908.1"/>
    </source>
</evidence>
<reference evidence="15" key="1">
    <citation type="submission" date="2015-10" db="EMBL/GenBank/DDBJ databases">
        <authorList>
            <person name="Devillers H."/>
        </authorList>
    </citation>
    <scope>NUCLEOTIDE SEQUENCE [LARGE SCALE GENOMIC DNA]</scope>
</reference>
<dbReference type="GO" id="GO:0004660">
    <property type="term" value="F:protein farnesyltransferase activity"/>
    <property type="evidence" value="ECO:0007669"/>
    <property type="project" value="UniProtKB-EC"/>
</dbReference>
<protein>
    <recommendedName>
        <fullName evidence="9">Protein farnesyltransferase/geranylgeranyltransferase type-1 subunit alpha</fullName>
        <ecNumber evidence="4">2.5.1.58</ecNumber>
        <ecNumber evidence="3">2.5.1.59</ecNumber>
    </recommendedName>
    <alternativeName>
        <fullName evidence="12">CAAX farnesyltransferase subunit alpha</fullName>
    </alternativeName>
    <alternativeName>
        <fullName evidence="11">FTase-alpha</fullName>
    </alternativeName>
    <alternativeName>
        <fullName evidence="10">Ras proteins prenyltransferase subunit alpha</fullName>
    </alternativeName>
    <alternativeName>
        <fullName evidence="13">Type I protein geranyl-geranyltransferase subunit alpha</fullName>
    </alternativeName>
</protein>
<evidence type="ECO:0000256" key="12">
    <source>
        <dbReference type="ARBA" id="ARBA00043086"/>
    </source>
</evidence>
<keyword evidence="7" id="KW-0677">Repeat</keyword>
<keyword evidence="15" id="KW-1185">Reference proteome</keyword>
<dbReference type="InterPro" id="IPR002088">
    <property type="entry name" value="Prenyl_trans_a"/>
</dbReference>
<evidence type="ECO:0000256" key="13">
    <source>
        <dbReference type="ARBA" id="ARBA00043219"/>
    </source>
</evidence>
<evidence type="ECO:0000256" key="10">
    <source>
        <dbReference type="ARBA" id="ARBA00041392"/>
    </source>
</evidence>
<dbReference type="AlphaFoldDB" id="A0A0P1KY02"/>
<dbReference type="Gene3D" id="1.25.40.120">
    <property type="entry name" value="Protein prenylyltransferase"/>
    <property type="match status" value="1"/>
</dbReference>
<organism evidence="14 15">
    <name type="scientific">Lachancea quebecensis</name>
    <dbReference type="NCBI Taxonomy" id="1654605"/>
    <lineage>
        <taxon>Eukaryota</taxon>
        <taxon>Fungi</taxon>
        <taxon>Dikarya</taxon>
        <taxon>Ascomycota</taxon>
        <taxon>Saccharomycotina</taxon>
        <taxon>Saccharomycetes</taxon>
        <taxon>Saccharomycetales</taxon>
        <taxon>Saccharomycetaceae</taxon>
        <taxon>Lachancea</taxon>
    </lineage>
</organism>
<proteinExistence type="inferred from homology"/>
<evidence type="ECO:0000256" key="7">
    <source>
        <dbReference type="ARBA" id="ARBA00022737"/>
    </source>
</evidence>
<dbReference type="EMBL" id="LN890557">
    <property type="protein sequence ID" value="CUS24908.1"/>
    <property type="molecule type" value="Genomic_DNA"/>
</dbReference>
<evidence type="ECO:0000256" key="9">
    <source>
        <dbReference type="ARBA" id="ARBA00040965"/>
    </source>
</evidence>
<name>A0A0P1KY02_9SACH</name>
<evidence type="ECO:0000256" key="6">
    <source>
        <dbReference type="ARBA" id="ARBA00022679"/>
    </source>
</evidence>
<evidence type="ECO:0000256" key="1">
    <source>
        <dbReference type="ARBA" id="ARBA00001946"/>
    </source>
</evidence>
<evidence type="ECO:0000256" key="11">
    <source>
        <dbReference type="ARBA" id="ARBA00042436"/>
    </source>
</evidence>
<keyword evidence="5" id="KW-0637">Prenyltransferase</keyword>
<evidence type="ECO:0000256" key="2">
    <source>
        <dbReference type="ARBA" id="ARBA00006734"/>
    </source>
</evidence>
<dbReference type="EC" id="2.5.1.59" evidence="3"/>
<keyword evidence="6" id="KW-0808">Transferase</keyword>
<dbReference type="PANTHER" id="PTHR11129:SF1">
    <property type="entry name" value="PROTEIN FARNESYLTRANSFERASE_GERANYLGERANYLTRANSFERASE TYPE-1 SUBUNIT ALPHA"/>
    <property type="match status" value="1"/>
</dbReference>
<dbReference type="Proteomes" id="UP000236544">
    <property type="component" value="Unassembled WGS sequence"/>
</dbReference>
<dbReference type="GO" id="GO:0004662">
    <property type="term" value="F:CAAX-protein geranylgeranyltransferase activity"/>
    <property type="evidence" value="ECO:0007669"/>
    <property type="project" value="UniProtKB-EC"/>
</dbReference>
<comment type="similarity">
    <text evidence="2">Belongs to the protein prenyltransferase subunit alpha family.</text>
</comment>
<evidence type="ECO:0000256" key="8">
    <source>
        <dbReference type="ARBA" id="ARBA00022842"/>
    </source>
</evidence>
<dbReference type="GO" id="GO:0005965">
    <property type="term" value="C:protein farnesyltransferase complex"/>
    <property type="evidence" value="ECO:0007669"/>
    <property type="project" value="TreeGrafter"/>
</dbReference>
<dbReference type="PANTHER" id="PTHR11129">
    <property type="entry name" value="PROTEIN FARNESYLTRANSFERASE ALPHA SUBUNIT/RAB GERANYLGERANYL TRANSFERASE ALPHA SUBUNIT"/>
    <property type="match status" value="1"/>
</dbReference>
<dbReference type="GO" id="GO:0005953">
    <property type="term" value="C:CAAX-protein geranylgeranyltransferase complex"/>
    <property type="evidence" value="ECO:0007669"/>
    <property type="project" value="TreeGrafter"/>
</dbReference>
<evidence type="ECO:0000313" key="15">
    <source>
        <dbReference type="Proteomes" id="UP000236544"/>
    </source>
</evidence>
<sequence>MSDDPEFQYDDVEPLPISSDQEGELCQIMYDEEYRTVMGIARALLQRLEFSERALYATSQAIELVPAFYTMWNYRFQIVRTLYGADGVKLNCELDWLDEFTLNNPKNYQIWSYRQALLQLHPSPEFQRELPILQSMIDEDTKNYHVWSYRRWCVLFFREFSNELQFASSLIARDVYNNSAWCHRMFVLKNQVREGPPSEVLTGELHYTKKQIEIAPQNISSWNYLRGLYDEFLDGEADPAIIEFALSFAPGIFAVDISDFSSQIQSSYALEFLAHAYAKNKDTFAQARKAYQALSDHYDPIRKNFWAYKIRSLTT</sequence>
<dbReference type="OrthoDB" id="272289at2759"/>
<dbReference type="Pfam" id="PF01239">
    <property type="entry name" value="PPTA"/>
    <property type="match status" value="5"/>
</dbReference>
<dbReference type="EC" id="2.5.1.58" evidence="4"/>
<evidence type="ECO:0000256" key="4">
    <source>
        <dbReference type="ARBA" id="ARBA00012702"/>
    </source>
</evidence>
<accession>A0A0P1KY02</accession>
<keyword evidence="8" id="KW-0460">Magnesium</keyword>
<dbReference type="PROSITE" id="PS51147">
    <property type="entry name" value="PFTA"/>
    <property type="match status" value="5"/>
</dbReference>
<dbReference type="SUPFAM" id="SSF48439">
    <property type="entry name" value="Protein prenylyltransferase"/>
    <property type="match status" value="1"/>
</dbReference>
<gene>
    <name evidence="14" type="ORF">LAQU0_S21e01156g</name>
</gene>